<organism evidence="15">
    <name type="scientific">uncultured Caudovirales phage</name>
    <dbReference type="NCBI Taxonomy" id="2100421"/>
    <lineage>
        <taxon>Viruses</taxon>
        <taxon>Duplodnaviria</taxon>
        <taxon>Heunggongvirae</taxon>
        <taxon>Uroviricota</taxon>
        <taxon>Caudoviricetes</taxon>
        <taxon>Peduoviridae</taxon>
        <taxon>Maltschvirus</taxon>
        <taxon>Maltschvirus maltsch</taxon>
    </lineage>
</organism>
<evidence type="ECO:0000256" key="9">
    <source>
        <dbReference type="ARBA" id="ARBA00023295"/>
    </source>
</evidence>
<keyword evidence="12" id="KW-0472">Membrane</keyword>
<evidence type="ECO:0000313" key="19">
    <source>
        <dbReference type="EMBL" id="CAB4222146.1"/>
    </source>
</evidence>
<dbReference type="GO" id="GO:0009253">
    <property type="term" value="P:peptidoglycan catabolic process"/>
    <property type="evidence" value="ECO:0007669"/>
    <property type="project" value="UniProtKB-UniRule"/>
</dbReference>
<evidence type="ECO:0000256" key="6">
    <source>
        <dbReference type="ARBA" id="ARBA00022852"/>
    </source>
</evidence>
<accession>A0A6J5PVI7</accession>
<reference evidence="15" key="1">
    <citation type="submission" date="2020-05" db="EMBL/GenBank/DDBJ databases">
        <authorList>
            <person name="Chiriac C."/>
            <person name="Salcher M."/>
            <person name="Ghai R."/>
            <person name="Kavagutti S V."/>
        </authorList>
    </citation>
    <scope>NUCLEOTIDE SEQUENCE</scope>
</reference>
<dbReference type="GO" id="GO:0016998">
    <property type="term" value="P:cell wall macromolecule catabolic process"/>
    <property type="evidence" value="ECO:0007669"/>
    <property type="project" value="InterPro"/>
</dbReference>
<evidence type="ECO:0000313" key="17">
    <source>
        <dbReference type="EMBL" id="CAB4191427.1"/>
    </source>
</evidence>
<comment type="similarity">
    <text evidence="10 11">Belongs to the glycosyl hydrolase 24 family.</text>
</comment>
<keyword evidence="6 10" id="KW-0204">Cytolysis</keyword>
<protein>
    <recommendedName>
        <fullName evidence="10">Endolysin</fullName>
        <ecNumber evidence="10">3.2.1.17</ecNumber>
    </recommendedName>
    <alternativeName>
        <fullName evidence="10">Lysis protein</fullName>
    </alternativeName>
    <alternativeName>
        <fullName evidence="10">Lysozyme</fullName>
    </alternativeName>
    <alternativeName>
        <fullName evidence="10">Muramidase</fullName>
    </alternativeName>
</protein>
<dbReference type="GO" id="GO:0030430">
    <property type="term" value="C:host cell cytoplasm"/>
    <property type="evidence" value="ECO:0007669"/>
    <property type="project" value="UniProtKB-SubCell"/>
</dbReference>
<keyword evidence="3 10" id="KW-1188">Viral release from host cell</keyword>
<dbReference type="EMBL" id="LR797171">
    <property type="protein sequence ID" value="CAB4191427.1"/>
    <property type="molecule type" value="Genomic_DNA"/>
</dbReference>
<dbReference type="EMBL" id="LR797376">
    <property type="protein sequence ID" value="CAB4211733.1"/>
    <property type="molecule type" value="Genomic_DNA"/>
</dbReference>
<dbReference type="EC" id="3.2.1.17" evidence="10"/>
<evidence type="ECO:0000256" key="1">
    <source>
        <dbReference type="ARBA" id="ARBA00000632"/>
    </source>
</evidence>
<dbReference type="InterPro" id="IPR023347">
    <property type="entry name" value="Lysozyme_dom_sf"/>
</dbReference>
<evidence type="ECO:0000256" key="4">
    <source>
        <dbReference type="ARBA" id="ARBA00022638"/>
    </source>
</evidence>
<keyword evidence="5 10" id="KW-0378">Hydrolase</keyword>
<keyword evidence="7 10" id="KW-0578">Host cell lysis by virus</keyword>
<evidence type="ECO:0000256" key="12">
    <source>
        <dbReference type="SAM" id="Phobius"/>
    </source>
</evidence>
<keyword evidence="12" id="KW-0812">Transmembrane</keyword>
<evidence type="ECO:0000256" key="10">
    <source>
        <dbReference type="HAMAP-Rule" id="MF_04110"/>
    </source>
</evidence>
<evidence type="ECO:0000313" key="18">
    <source>
        <dbReference type="EMBL" id="CAB4211733.1"/>
    </source>
</evidence>
<evidence type="ECO:0000256" key="8">
    <source>
        <dbReference type="ARBA" id="ARBA00023200"/>
    </source>
</evidence>
<dbReference type="GO" id="GO:0042742">
    <property type="term" value="P:defense response to bacterium"/>
    <property type="evidence" value="ECO:0007669"/>
    <property type="project" value="UniProtKB-KW"/>
</dbReference>
<dbReference type="EMBL" id="LR798369">
    <property type="protein sequence ID" value="CAB5227141.1"/>
    <property type="molecule type" value="Genomic_DNA"/>
</dbReference>
<dbReference type="GO" id="GO:0003796">
    <property type="term" value="F:lysozyme activity"/>
    <property type="evidence" value="ECO:0007669"/>
    <property type="project" value="UniProtKB-UniRule"/>
</dbReference>
<evidence type="ECO:0000256" key="3">
    <source>
        <dbReference type="ARBA" id="ARBA00022612"/>
    </source>
</evidence>
<comment type="catalytic activity">
    <reaction evidence="1 10 11">
        <text>Hydrolysis of (1-&gt;4)-beta-linkages between N-acetylmuramic acid and N-acetyl-D-glucosamine residues in a peptidoglycan and between N-acetyl-D-glucosamine residues in chitodextrins.</text>
        <dbReference type="EC" id="3.2.1.17"/>
    </reaction>
</comment>
<keyword evidence="4 10" id="KW-0081">Bacteriolytic enzyme</keyword>
<keyword evidence="12" id="KW-1133">Transmembrane helix</keyword>
<dbReference type="InterPro" id="IPR051018">
    <property type="entry name" value="Bacteriophage_GH24"/>
</dbReference>
<evidence type="ECO:0000256" key="11">
    <source>
        <dbReference type="RuleBase" id="RU003788"/>
    </source>
</evidence>
<dbReference type="EMBL" id="LR796847">
    <property type="protein sequence ID" value="CAB4169605.1"/>
    <property type="molecule type" value="Genomic_DNA"/>
</dbReference>
<gene>
    <name evidence="16" type="ORF">UFOVP1072_42</name>
    <name evidence="17" type="ORF">UFOVP1211_30</name>
    <name evidence="18" type="ORF">UFOVP1420_19</name>
    <name evidence="20" type="ORF">UFOVP1518_18</name>
    <name evidence="19" type="ORF">UFOVP1657_12</name>
    <name evidence="13" type="ORF">UFOVP475_31</name>
    <name evidence="14" type="ORF">UFOVP897_61</name>
    <name evidence="15" type="ORF">UFOVP984_31</name>
</gene>
<dbReference type="InterPro" id="IPR023346">
    <property type="entry name" value="Lysozyme-like_dom_sf"/>
</dbReference>
<evidence type="ECO:0000313" key="15">
    <source>
        <dbReference type="EMBL" id="CAB4175823.1"/>
    </source>
</evidence>
<dbReference type="EMBL" id="LR797018">
    <property type="protein sequence ID" value="CAB4181531.1"/>
    <property type="molecule type" value="Genomic_DNA"/>
</dbReference>
<comment type="subcellular location">
    <subcellularLocation>
        <location evidence="10">Host cytoplasm</location>
    </subcellularLocation>
    <text evidence="10">The endolysin is cytoplasmic, but can reach the periplasmic space with the help of the holins which disrupt the host cell membrane.</text>
</comment>
<proteinExistence type="inferred from homology"/>
<dbReference type="InterPro" id="IPR033907">
    <property type="entry name" value="Endolysin_autolysin"/>
</dbReference>
<evidence type="ECO:0000313" key="14">
    <source>
        <dbReference type="EMBL" id="CAB4169605.1"/>
    </source>
</evidence>
<dbReference type="Pfam" id="PF00959">
    <property type="entry name" value="Phage_lysozyme"/>
    <property type="match status" value="1"/>
</dbReference>
<evidence type="ECO:0000313" key="20">
    <source>
        <dbReference type="EMBL" id="CAB5227141.1"/>
    </source>
</evidence>
<feature type="transmembrane region" description="Helical" evidence="12">
    <location>
        <begin position="211"/>
        <end position="233"/>
    </location>
</feature>
<dbReference type="InterPro" id="IPR034690">
    <property type="entry name" value="Endolysin_T4_type"/>
</dbReference>
<evidence type="ECO:0000313" key="13">
    <source>
        <dbReference type="EMBL" id="CAB4145719.1"/>
    </source>
</evidence>
<dbReference type="PANTHER" id="PTHR38107:SF3">
    <property type="entry name" value="LYSOZYME RRRD-RELATED"/>
    <property type="match status" value="1"/>
</dbReference>
<feature type="transmembrane region" description="Helical" evidence="12">
    <location>
        <begin position="178"/>
        <end position="199"/>
    </location>
</feature>
<keyword evidence="2 10" id="KW-0929">Antimicrobial</keyword>
<dbReference type="CDD" id="cd00737">
    <property type="entry name" value="lyz_endolysin_autolysin"/>
    <property type="match status" value="1"/>
</dbReference>
<evidence type="ECO:0000256" key="5">
    <source>
        <dbReference type="ARBA" id="ARBA00022801"/>
    </source>
</evidence>
<dbReference type="Gene3D" id="1.10.530.40">
    <property type="match status" value="1"/>
</dbReference>
<dbReference type="GO" id="GO:0044659">
    <property type="term" value="P:viral release from host cell by cytolysis"/>
    <property type="evidence" value="ECO:0007669"/>
    <property type="project" value="UniProtKB-UniRule"/>
</dbReference>
<feature type="active site" description="Proton donor/acceptor" evidence="10">
    <location>
        <position position="15"/>
    </location>
</feature>
<dbReference type="EMBL" id="LR797514">
    <property type="protein sequence ID" value="CAB4222146.1"/>
    <property type="molecule type" value="Genomic_DNA"/>
</dbReference>
<keyword evidence="8 10" id="KW-1035">Host cytoplasm</keyword>
<name>A0A6J5PVI7_9CAUD</name>
<evidence type="ECO:0000256" key="2">
    <source>
        <dbReference type="ARBA" id="ARBA00022529"/>
    </source>
</evidence>
<evidence type="ECO:0000313" key="16">
    <source>
        <dbReference type="EMBL" id="CAB4181531.1"/>
    </source>
</evidence>
<dbReference type="EMBL" id="LR796926">
    <property type="protein sequence ID" value="CAB4175823.1"/>
    <property type="molecule type" value="Genomic_DNA"/>
</dbReference>
<sequence>MKITTAGKNLVKEFEGCYLKAYKCPAGIWTIGWGHTSDAGPPLVVEGMVISRSEASTILDNDLSAVSYDVNSVVKVPLTPNQSDALISFVFNIGIGAFTKSTLLKRLNSGNYDSVPEQLMRWTKGGGRELPGLVRRRQAESTLWRKINEEAAIEQDARSEPDAPAPVKTMAQSKEGNAAIAVGGASAIAMATQVIPVVQQGMDVIPAMRMAFGQVGAIAITVAILASIAIWYWRRKRLKEDGK</sequence>
<evidence type="ECO:0000256" key="7">
    <source>
        <dbReference type="ARBA" id="ARBA00023142"/>
    </source>
</evidence>
<dbReference type="SUPFAM" id="SSF53955">
    <property type="entry name" value="Lysozyme-like"/>
    <property type="match status" value="1"/>
</dbReference>
<dbReference type="EMBL" id="LR796460">
    <property type="protein sequence ID" value="CAB4145719.1"/>
    <property type="molecule type" value="Genomic_DNA"/>
</dbReference>
<dbReference type="HAMAP" id="MF_04110">
    <property type="entry name" value="ENDOLYSIN_T4"/>
    <property type="match status" value="1"/>
</dbReference>
<comment type="function">
    <text evidence="10">Endolysin with lysozyme activity that degrades host peptidoglycans and participates with the holin and spanin proteins in the sequential events which lead to the programmed host cell lysis releasing the mature viral particles. Once the holin has permeabilized the host cell membrane, the endolysin can reach the periplasm and break down the peptidoglycan layer.</text>
</comment>
<dbReference type="InterPro" id="IPR002196">
    <property type="entry name" value="Glyco_hydro_24"/>
</dbReference>
<feature type="active site" description="Proton donor/acceptor" evidence="10">
    <location>
        <position position="24"/>
    </location>
</feature>
<keyword evidence="9 10" id="KW-0326">Glycosidase</keyword>
<dbReference type="PANTHER" id="PTHR38107">
    <property type="match status" value="1"/>
</dbReference>